<feature type="transmembrane region" description="Helical" evidence="6">
    <location>
        <begin position="141"/>
        <end position="160"/>
    </location>
</feature>
<dbReference type="EMBL" id="DRWX01000324">
    <property type="protein sequence ID" value="HHM96946.1"/>
    <property type="molecule type" value="Genomic_DNA"/>
</dbReference>
<proteinExistence type="predicted"/>
<keyword evidence="3 6" id="KW-0812">Transmembrane</keyword>
<reference evidence="8" key="1">
    <citation type="journal article" date="2020" name="mSystems">
        <title>Genome- and Community-Level Interaction Insights into Carbon Utilization and Element Cycling Functions of Hydrothermarchaeota in Hydrothermal Sediment.</title>
        <authorList>
            <person name="Zhou Z."/>
            <person name="Liu Y."/>
            <person name="Xu W."/>
            <person name="Pan J."/>
            <person name="Luo Z.H."/>
            <person name="Li M."/>
        </authorList>
    </citation>
    <scope>NUCLEOTIDE SEQUENCE [LARGE SCALE GENOMIC DNA]</scope>
    <source>
        <strain evidence="8">SpSt-1065</strain>
        <strain evidence="7">SpSt-222</strain>
    </source>
</reference>
<keyword evidence="5 6" id="KW-0472">Membrane</keyword>
<feature type="transmembrane region" description="Helical" evidence="6">
    <location>
        <begin position="262"/>
        <end position="281"/>
    </location>
</feature>
<dbReference type="PANTHER" id="PTHR39087">
    <property type="entry name" value="UPF0104 MEMBRANE PROTEIN MJ1595"/>
    <property type="match status" value="1"/>
</dbReference>
<evidence type="ECO:0000256" key="6">
    <source>
        <dbReference type="SAM" id="Phobius"/>
    </source>
</evidence>
<accession>A0A7C1K3R2</accession>
<comment type="caution">
    <text evidence="8">The sequence shown here is derived from an EMBL/GenBank/DDBJ whole genome shotgun (WGS) entry which is preliminary data.</text>
</comment>
<evidence type="ECO:0000256" key="2">
    <source>
        <dbReference type="ARBA" id="ARBA00022475"/>
    </source>
</evidence>
<feature type="transmembrane region" description="Helical" evidence="6">
    <location>
        <begin position="236"/>
        <end position="253"/>
    </location>
</feature>
<dbReference type="PROSITE" id="PS51257">
    <property type="entry name" value="PROKAR_LIPOPROTEIN"/>
    <property type="match status" value="1"/>
</dbReference>
<sequence length="334" mass="35387">MRRMLVLLVLAIAFGCAVWAFRDPDVITTTLSRLSPTVAFMLLALLGANELIKGLRWAWYLRAARLPIRLFDGLTSYLAAQAASAVPGGALLSARLAEEHGDGQVRLRHTTPPLLAQGLGDLIAVSLVAATGIALTAQSSLQFTVPVGGVLVAVLAVAAIRSERIASALTQALGKRRLTRRIVPAEEDARRTLLLLCRPHALGPGIAASIFSSLIAVAILLLLADAMTLRGLGPHEALYVHGMTMLAHLLLPIPNGFGTSELSLVGLLNVVGIGFARATAIAVTYRALGLGFRTMVGLLILVLRYHHLLVELRRRPVTAPASAPALDFAVEGQD</sequence>
<feature type="transmembrane region" description="Helical" evidence="6">
    <location>
        <begin position="201"/>
        <end position="224"/>
    </location>
</feature>
<evidence type="ECO:0000256" key="4">
    <source>
        <dbReference type="ARBA" id="ARBA00022989"/>
    </source>
</evidence>
<dbReference type="EMBL" id="DSJL01000010">
    <property type="protein sequence ID" value="HEF64955.1"/>
    <property type="molecule type" value="Genomic_DNA"/>
</dbReference>
<gene>
    <name evidence="8" type="ORF">ENM21_07025</name>
    <name evidence="7" type="ORF">ENP47_05085</name>
</gene>
<evidence type="ECO:0000313" key="7">
    <source>
        <dbReference type="EMBL" id="HEF64955.1"/>
    </source>
</evidence>
<comment type="subcellular location">
    <subcellularLocation>
        <location evidence="1">Cell membrane</location>
        <topology evidence="1">Multi-pass membrane protein</topology>
    </subcellularLocation>
</comment>
<dbReference type="InterPro" id="IPR022791">
    <property type="entry name" value="L-PG_synthase/AglD"/>
</dbReference>
<evidence type="ECO:0000256" key="1">
    <source>
        <dbReference type="ARBA" id="ARBA00004651"/>
    </source>
</evidence>
<dbReference type="PANTHER" id="PTHR39087:SF2">
    <property type="entry name" value="UPF0104 MEMBRANE PROTEIN MJ1595"/>
    <property type="match status" value="1"/>
</dbReference>
<dbReference type="GO" id="GO:0005886">
    <property type="term" value="C:plasma membrane"/>
    <property type="evidence" value="ECO:0007669"/>
    <property type="project" value="UniProtKB-SubCell"/>
</dbReference>
<evidence type="ECO:0000256" key="3">
    <source>
        <dbReference type="ARBA" id="ARBA00022692"/>
    </source>
</evidence>
<dbReference type="AlphaFoldDB" id="A0A7C1K3R2"/>
<feature type="transmembrane region" description="Helical" evidence="6">
    <location>
        <begin position="114"/>
        <end position="135"/>
    </location>
</feature>
<organism evidence="8">
    <name type="scientific">Thermomicrobium roseum</name>
    <dbReference type="NCBI Taxonomy" id="500"/>
    <lineage>
        <taxon>Bacteria</taxon>
        <taxon>Pseudomonadati</taxon>
        <taxon>Thermomicrobiota</taxon>
        <taxon>Thermomicrobia</taxon>
        <taxon>Thermomicrobiales</taxon>
        <taxon>Thermomicrobiaceae</taxon>
        <taxon>Thermomicrobium</taxon>
    </lineage>
</organism>
<evidence type="ECO:0000256" key="5">
    <source>
        <dbReference type="ARBA" id="ARBA00023136"/>
    </source>
</evidence>
<keyword evidence="4 6" id="KW-1133">Transmembrane helix</keyword>
<evidence type="ECO:0000313" key="8">
    <source>
        <dbReference type="EMBL" id="HHM96946.1"/>
    </source>
</evidence>
<keyword evidence="2" id="KW-1003">Cell membrane</keyword>
<dbReference type="Pfam" id="PF03706">
    <property type="entry name" value="LPG_synthase_TM"/>
    <property type="match status" value="1"/>
</dbReference>
<protein>
    <submittedName>
        <fullName evidence="8">Flippase-like domain-containing protein</fullName>
    </submittedName>
</protein>
<feature type="transmembrane region" description="Helical" evidence="6">
    <location>
        <begin position="30"/>
        <end position="52"/>
    </location>
</feature>
<name>A0A7C1K3R2_THERO</name>